<reference evidence="5 6" key="1">
    <citation type="submission" date="2015-10" db="EMBL/GenBank/DDBJ databases">
        <authorList>
            <person name="Gilbert D.G."/>
        </authorList>
    </citation>
    <scope>NUCLEOTIDE SEQUENCE [LARGE SCALE GENOMIC DNA]</scope>
    <source>
        <strain evidence="5">COMA1</strain>
    </source>
</reference>
<evidence type="ECO:0000256" key="1">
    <source>
        <dbReference type="ARBA" id="ARBA00004613"/>
    </source>
</evidence>
<dbReference type="GO" id="GO:0004601">
    <property type="term" value="F:peroxidase activity"/>
    <property type="evidence" value="ECO:0007669"/>
    <property type="project" value="UniProtKB-KW"/>
</dbReference>
<keyword evidence="6" id="KW-1185">Reference proteome</keyword>
<keyword evidence="4" id="KW-0732">Signal</keyword>
<dbReference type="SUPFAM" id="SSF48113">
    <property type="entry name" value="Heme-dependent peroxidases"/>
    <property type="match status" value="1"/>
</dbReference>
<dbReference type="EMBL" id="CZQA01000010">
    <property type="protein sequence ID" value="CUS37473.1"/>
    <property type="molecule type" value="Genomic_DNA"/>
</dbReference>
<dbReference type="GO" id="GO:0005576">
    <property type="term" value="C:extracellular region"/>
    <property type="evidence" value="ECO:0007669"/>
    <property type="project" value="UniProtKB-SubCell"/>
</dbReference>
<dbReference type="PANTHER" id="PTHR11475:SF4">
    <property type="entry name" value="CHORION PEROXIDASE"/>
    <property type="match status" value="1"/>
</dbReference>
<feature type="chain" id="PRO_5006624067" evidence="4">
    <location>
        <begin position="29"/>
        <end position="532"/>
    </location>
</feature>
<dbReference type="InterPro" id="IPR019791">
    <property type="entry name" value="Haem_peroxidase_animal"/>
</dbReference>
<gene>
    <name evidence="5" type="ORF">COMA1_40071</name>
</gene>
<keyword evidence="5" id="KW-0575">Peroxidase</keyword>
<protein>
    <submittedName>
        <fullName evidence="5">Myeloperoxidase, thyroid peroxidase, cyclooxygenase catalytic domain</fullName>
    </submittedName>
</protein>
<proteinExistence type="predicted"/>
<sequence>MLRYRNRLRAVVAGVLFCGVSVSHLAFADNDGRGHGNDHEKKKDTSFTRMFHDLPPGLPPTDEARDLVKRLGAKDGLIDAQDILTDPVLSITNPAVFSPNNPDNPSMTAGMTFVGQFLDHDLTFDPNSPLLEKTNPKKTTNFRTPKFDLDSVYGGGPEQSPELYDLSSGFIKLRVEAIPGSEEFSRNGAVRFDLPRDHGTMTALLGDRRNDENVILSQLHVAMLKFHNAVTDRLQTDPAHAGDSAQEIFKKARRQVRWHYQWIIVHEFLPLTIGQARVDDILRRGVRFYDVDDDRPQIPIEFSVGAYRFGHSQIRPSYRLNFGRPDQGHSPFFAFIFDDAQDPNDPDPNDLRGGKRAPRRFVDWQTFFNFGDGNFRPNKKIDSKLSSVVMLLPGFRGPAPGLPGDGVQSLASRNLMRHVNFSIPSGQAIARRMGLPVLTPAQLDSLSSFGLERNTPLWLYIMKEAEVMENGLRLGPVGGQIVGEVFIGLLKADETSYLASSPNWMPVLPSATPGEFRMTDLLTFAGVVPPLN</sequence>
<feature type="signal peptide" evidence="4">
    <location>
        <begin position="1"/>
        <end position="28"/>
    </location>
</feature>
<comment type="subcellular location">
    <subcellularLocation>
        <location evidence="1">Secreted</location>
    </subcellularLocation>
</comment>
<keyword evidence="5" id="KW-0560">Oxidoreductase</keyword>
<dbReference type="CDD" id="cd09819">
    <property type="entry name" value="An_peroxidase_bacterial_1"/>
    <property type="match status" value="1"/>
</dbReference>
<keyword evidence="2" id="KW-0964">Secreted</keyword>
<evidence type="ECO:0000256" key="3">
    <source>
        <dbReference type="ARBA" id="ARBA00023180"/>
    </source>
</evidence>
<accession>A0A0S4LIR9</accession>
<dbReference type="GO" id="GO:0020037">
    <property type="term" value="F:heme binding"/>
    <property type="evidence" value="ECO:0007669"/>
    <property type="project" value="InterPro"/>
</dbReference>
<dbReference type="InterPro" id="IPR010255">
    <property type="entry name" value="Haem_peroxidase_sf"/>
</dbReference>
<name>A0A0S4LIR9_9BACT</name>
<dbReference type="GO" id="GO:0006979">
    <property type="term" value="P:response to oxidative stress"/>
    <property type="evidence" value="ECO:0007669"/>
    <property type="project" value="InterPro"/>
</dbReference>
<dbReference type="PROSITE" id="PS50292">
    <property type="entry name" value="PEROXIDASE_3"/>
    <property type="match status" value="1"/>
</dbReference>
<dbReference type="Proteomes" id="UP000199032">
    <property type="component" value="Unassembled WGS sequence"/>
</dbReference>
<evidence type="ECO:0000313" key="6">
    <source>
        <dbReference type="Proteomes" id="UP000199032"/>
    </source>
</evidence>
<dbReference type="Gene3D" id="1.10.640.10">
    <property type="entry name" value="Haem peroxidase domain superfamily, animal type"/>
    <property type="match status" value="1"/>
</dbReference>
<evidence type="ECO:0000313" key="5">
    <source>
        <dbReference type="EMBL" id="CUS37473.1"/>
    </source>
</evidence>
<dbReference type="PANTHER" id="PTHR11475">
    <property type="entry name" value="OXIDASE/PEROXIDASE"/>
    <property type="match status" value="1"/>
</dbReference>
<evidence type="ECO:0000256" key="2">
    <source>
        <dbReference type="ARBA" id="ARBA00022525"/>
    </source>
</evidence>
<dbReference type="Pfam" id="PF03098">
    <property type="entry name" value="An_peroxidase"/>
    <property type="match status" value="1"/>
</dbReference>
<evidence type="ECO:0000256" key="4">
    <source>
        <dbReference type="SAM" id="SignalP"/>
    </source>
</evidence>
<dbReference type="STRING" id="1742972.COMA1_40071"/>
<keyword evidence="3" id="KW-0325">Glycoprotein</keyword>
<dbReference type="InterPro" id="IPR037120">
    <property type="entry name" value="Haem_peroxidase_sf_animal"/>
</dbReference>
<dbReference type="AlphaFoldDB" id="A0A0S4LIR9"/>
<organism evidence="5 6">
    <name type="scientific">Candidatus Nitrospira nitrosa</name>
    <dbReference type="NCBI Taxonomy" id="1742972"/>
    <lineage>
        <taxon>Bacteria</taxon>
        <taxon>Pseudomonadati</taxon>
        <taxon>Nitrospirota</taxon>
        <taxon>Nitrospiria</taxon>
        <taxon>Nitrospirales</taxon>
        <taxon>Nitrospiraceae</taxon>
        <taxon>Nitrospira</taxon>
    </lineage>
</organism>